<evidence type="ECO:0000313" key="2">
    <source>
        <dbReference type="EMBL" id="GLI45072.1"/>
    </source>
</evidence>
<name>A0A9W6LIH0_9ACTN</name>
<comment type="caution">
    <text evidence="2">The sequence shown here is derived from an EMBL/GenBank/DDBJ whole genome shotgun (WGS) entry which is preliminary data.</text>
</comment>
<dbReference type="Proteomes" id="UP001144313">
    <property type="component" value="Unassembled WGS sequence"/>
</dbReference>
<proteinExistence type="predicted"/>
<sequence length="103" mass="11143">MERLKRCECVHRLAVSPERRRSRNGGARSGGKRLRESTGGGVERGSTRPRAVRCGHRRRRGSIRGGPAAPADLFINWKPQLAEWGAIAAGGTGWRQGSPTQGG</sequence>
<organism evidence="2 3">
    <name type="scientific">Glycomyces algeriensis</name>
    <dbReference type="NCBI Taxonomy" id="256037"/>
    <lineage>
        <taxon>Bacteria</taxon>
        <taxon>Bacillati</taxon>
        <taxon>Actinomycetota</taxon>
        <taxon>Actinomycetes</taxon>
        <taxon>Glycomycetales</taxon>
        <taxon>Glycomycetaceae</taxon>
        <taxon>Glycomyces</taxon>
    </lineage>
</organism>
<reference evidence="2" key="1">
    <citation type="submission" date="2022-12" db="EMBL/GenBank/DDBJ databases">
        <title>Reference genome sequencing for broad-spectrum identification of bacterial and archaeal isolates by mass spectrometry.</title>
        <authorList>
            <person name="Sekiguchi Y."/>
            <person name="Tourlousse D.M."/>
        </authorList>
    </citation>
    <scope>NUCLEOTIDE SEQUENCE</scope>
    <source>
        <strain evidence="2">LLR39Z86</strain>
    </source>
</reference>
<feature type="region of interest" description="Disordered" evidence="1">
    <location>
        <begin position="16"/>
        <end position="71"/>
    </location>
</feature>
<protein>
    <submittedName>
        <fullName evidence="2">Uncharacterized protein</fullName>
    </submittedName>
</protein>
<accession>A0A9W6LIH0</accession>
<feature type="compositionally biased region" description="Basic residues" evidence="1">
    <location>
        <begin position="50"/>
        <end position="62"/>
    </location>
</feature>
<dbReference type="EMBL" id="BSDT01000001">
    <property type="protein sequence ID" value="GLI45072.1"/>
    <property type="molecule type" value="Genomic_DNA"/>
</dbReference>
<evidence type="ECO:0000313" key="3">
    <source>
        <dbReference type="Proteomes" id="UP001144313"/>
    </source>
</evidence>
<dbReference type="AlphaFoldDB" id="A0A9W6LIH0"/>
<evidence type="ECO:0000256" key="1">
    <source>
        <dbReference type="SAM" id="MobiDB-lite"/>
    </source>
</evidence>
<gene>
    <name evidence="2" type="ORF">GALLR39Z86_49220</name>
</gene>
<keyword evidence="3" id="KW-1185">Reference proteome</keyword>